<sequence>MLLIQFSPLYLSFILTGCGL</sequence>
<dbReference type="AlphaFoldDB" id="A0A0E9PIE0"/>
<organism evidence="1">
    <name type="scientific">Anguilla anguilla</name>
    <name type="common">European freshwater eel</name>
    <name type="synonym">Muraena anguilla</name>
    <dbReference type="NCBI Taxonomy" id="7936"/>
    <lineage>
        <taxon>Eukaryota</taxon>
        <taxon>Metazoa</taxon>
        <taxon>Chordata</taxon>
        <taxon>Craniata</taxon>
        <taxon>Vertebrata</taxon>
        <taxon>Euteleostomi</taxon>
        <taxon>Actinopterygii</taxon>
        <taxon>Neopterygii</taxon>
        <taxon>Teleostei</taxon>
        <taxon>Anguilliformes</taxon>
        <taxon>Anguillidae</taxon>
        <taxon>Anguilla</taxon>
    </lineage>
</organism>
<dbReference type="EMBL" id="GBXM01104732">
    <property type="protein sequence ID" value="JAH03845.1"/>
    <property type="molecule type" value="Transcribed_RNA"/>
</dbReference>
<evidence type="ECO:0000313" key="1">
    <source>
        <dbReference type="EMBL" id="JAH03845.1"/>
    </source>
</evidence>
<proteinExistence type="predicted"/>
<name>A0A0E9PIE0_ANGAN</name>
<accession>A0A0E9PIE0</accession>
<reference evidence="1" key="2">
    <citation type="journal article" date="2015" name="Fish Shellfish Immunol.">
        <title>Early steps in the European eel (Anguilla anguilla)-Vibrio vulnificus interaction in the gills: Role of the RtxA13 toxin.</title>
        <authorList>
            <person name="Callol A."/>
            <person name="Pajuelo D."/>
            <person name="Ebbesson L."/>
            <person name="Teles M."/>
            <person name="MacKenzie S."/>
            <person name="Amaro C."/>
        </authorList>
    </citation>
    <scope>NUCLEOTIDE SEQUENCE</scope>
</reference>
<protein>
    <submittedName>
        <fullName evidence="1">Uncharacterized protein</fullName>
    </submittedName>
</protein>
<reference evidence="1" key="1">
    <citation type="submission" date="2014-11" db="EMBL/GenBank/DDBJ databases">
        <authorList>
            <person name="Amaro Gonzalez C."/>
        </authorList>
    </citation>
    <scope>NUCLEOTIDE SEQUENCE</scope>
</reference>